<evidence type="ECO:0000256" key="1">
    <source>
        <dbReference type="SAM" id="MobiDB-lite"/>
    </source>
</evidence>
<feature type="compositionally biased region" description="Basic residues" evidence="1">
    <location>
        <begin position="80"/>
        <end position="89"/>
    </location>
</feature>
<comment type="caution">
    <text evidence="2">The sequence shown here is derived from an EMBL/GenBank/DDBJ whole genome shotgun (WGS) entry which is preliminary data.</text>
</comment>
<accession>A0A699ZT18</accession>
<evidence type="ECO:0000313" key="3">
    <source>
        <dbReference type="Proteomes" id="UP000485058"/>
    </source>
</evidence>
<keyword evidence="3" id="KW-1185">Reference proteome</keyword>
<dbReference type="EMBL" id="BLLF01002503">
    <property type="protein sequence ID" value="GFH24320.1"/>
    <property type="molecule type" value="Genomic_DNA"/>
</dbReference>
<protein>
    <submittedName>
        <fullName evidence="2">BZIP domain-containing protein</fullName>
    </submittedName>
</protein>
<name>A0A699ZT18_HAELA</name>
<gene>
    <name evidence="2" type="ORF">HaLaN_22094</name>
</gene>
<feature type="compositionally biased region" description="Basic and acidic residues" evidence="1">
    <location>
        <begin position="62"/>
        <end position="79"/>
    </location>
</feature>
<feature type="region of interest" description="Disordered" evidence="1">
    <location>
        <begin position="1"/>
        <end position="89"/>
    </location>
</feature>
<evidence type="ECO:0000313" key="2">
    <source>
        <dbReference type="EMBL" id="GFH24320.1"/>
    </source>
</evidence>
<sequence>MFADQHQPASLQQQGRDGGSGGRRSAKGRSEPDLSSSDAEEGGSDSAGSGSGDEVKRSRKPGPLDDGERRHLALQEKNRRAQRRFRERQKKVLDMRNEQIQVMQESKETAIYPAEDELGSLENVGGHLP</sequence>
<dbReference type="Proteomes" id="UP000485058">
    <property type="component" value="Unassembled WGS sequence"/>
</dbReference>
<organism evidence="2 3">
    <name type="scientific">Haematococcus lacustris</name>
    <name type="common">Green alga</name>
    <name type="synonym">Haematococcus pluvialis</name>
    <dbReference type="NCBI Taxonomy" id="44745"/>
    <lineage>
        <taxon>Eukaryota</taxon>
        <taxon>Viridiplantae</taxon>
        <taxon>Chlorophyta</taxon>
        <taxon>core chlorophytes</taxon>
        <taxon>Chlorophyceae</taxon>
        <taxon>CS clade</taxon>
        <taxon>Chlamydomonadales</taxon>
        <taxon>Haematococcaceae</taxon>
        <taxon>Haematococcus</taxon>
    </lineage>
</organism>
<dbReference type="AlphaFoldDB" id="A0A699ZT18"/>
<reference evidence="2 3" key="1">
    <citation type="submission" date="2020-02" db="EMBL/GenBank/DDBJ databases">
        <title>Draft genome sequence of Haematococcus lacustris strain NIES-144.</title>
        <authorList>
            <person name="Morimoto D."/>
            <person name="Nakagawa S."/>
            <person name="Yoshida T."/>
            <person name="Sawayama S."/>
        </authorList>
    </citation>
    <scope>NUCLEOTIDE SEQUENCE [LARGE SCALE GENOMIC DNA]</scope>
    <source>
        <strain evidence="2 3">NIES-144</strain>
    </source>
</reference>
<proteinExistence type="predicted"/>